<evidence type="ECO:0000313" key="4">
    <source>
        <dbReference type="WBParaSite" id="ASIM_0000274301-mRNA-1"/>
    </source>
</evidence>
<dbReference type="EMBL" id="UYRR01003567">
    <property type="protein sequence ID" value="VDK20202.1"/>
    <property type="molecule type" value="Genomic_DNA"/>
</dbReference>
<feature type="compositionally biased region" description="Basic and acidic residues" evidence="1">
    <location>
        <begin position="73"/>
        <end position="88"/>
    </location>
</feature>
<dbReference type="OrthoDB" id="1112980at2759"/>
<dbReference type="GO" id="GO:0000492">
    <property type="term" value="P:box C/D snoRNP assembly"/>
    <property type="evidence" value="ECO:0007669"/>
    <property type="project" value="InterPro"/>
</dbReference>
<dbReference type="AlphaFoldDB" id="A0A0M3J5B3"/>
<feature type="region of interest" description="Disordered" evidence="1">
    <location>
        <begin position="40"/>
        <end position="160"/>
    </location>
</feature>
<dbReference type="Pfam" id="PF15370">
    <property type="entry name" value="NOPCHAP1"/>
    <property type="match status" value="1"/>
</dbReference>
<evidence type="ECO:0000313" key="3">
    <source>
        <dbReference type="Proteomes" id="UP000267096"/>
    </source>
</evidence>
<evidence type="ECO:0000256" key="1">
    <source>
        <dbReference type="SAM" id="MobiDB-lite"/>
    </source>
</evidence>
<reference evidence="2 3" key="2">
    <citation type="submission" date="2018-11" db="EMBL/GenBank/DDBJ databases">
        <authorList>
            <consortium name="Pathogen Informatics"/>
        </authorList>
    </citation>
    <scope>NUCLEOTIDE SEQUENCE [LARGE SCALE GENOMIC DNA]</scope>
</reference>
<proteinExistence type="predicted"/>
<protein>
    <submittedName>
        <fullName evidence="4">DEK_C domain-containing protein</fullName>
    </submittedName>
</protein>
<reference evidence="4" key="1">
    <citation type="submission" date="2017-02" db="UniProtKB">
        <authorList>
            <consortium name="WormBaseParasite"/>
        </authorList>
    </citation>
    <scope>IDENTIFICATION</scope>
</reference>
<accession>A0A0M3J5B3</accession>
<sequence length="160" mass="17464">MLLLDRHCKGPLDASEVTRMNSLLSKVRDFLPQMAEANEKLAKEQTESSGIDIANVVESDSDSDLSADEISENAEKSEQAEERTRIEIDLSVFEEASSSEVRRSESDSSSASESDDELPKAFQKNAINDKTVSKGGSGKSSTRKLIEEIQSSDMSSSVLK</sequence>
<name>A0A0M3J5B3_ANISI</name>
<feature type="compositionally biased region" description="Polar residues" evidence="1">
    <location>
        <begin position="149"/>
        <end position="160"/>
    </location>
</feature>
<gene>
    <name evidence="2" type="ORF">ASIM_LOCUS2596</name>
</gene>
<evidence type="ECO:0000313" key="2">
    <source>
        <dbReference type="EMBL" id="VDK20202.1"/>
    </source>
</evidence>
<keyword evidence="3" id="KW-1185">Reference proteome</keyword>
<dbReference type="InterPro" id="IPR027921">
    <property type="entry name" value="NOPCHAP1"/>
</dbReference>
<feature type="compositionally biased region" description="Acidic residues" evidence="1">
    <location>
        <begin position="59"/>
        <end position="72"/>
    </location>
</feature>
<organism evidence="4">
    <name type="scientific">Anisakis simplex</name>
    <name type="common">Herring worm</name>
    <dbReference type="NCBI Taxonomy" id="6269"/>
    <lineage>
        <taxon>Eukaryota</taxon>
        <taxon>Metazoa</taxon>
        <taxon>Ecdysozoa</taxon>
        <taxon>Nematoda</taxon>
        <taxon>Chromadorea</taxon>
        <taxon>Rhabditida</taxon>
        <taxon>Spirurina</taxon>
        <taxon>Ascaridomorpha</taxon>
        <taxon>Ascaridoidea</taxon>
        <taxon>Anisakidae</taxon>
        <taxon>Anisakis</taxon>
        <taxon>Anisakis simplex complex</taxon>
    </lineage>
</organism>
<dbReference type="WBParaSite" id="ASIM_0000274301-mRNA-1">
    <property type="protein sequence ID" value="ASIM_0000274301-mRNA-1"/>
    <property type="gene ID" value="ASIM_0000274301"/>
</dbReference>
<dbReference type="Proteomes" id="UP000267096">
    <property type="component" value="Unassembled WGS sequence"/>
</dbReference>